<evidence type="ECO:0000313" key="1">
    <source>
        <dbReference type="EMBL" id="MFJ1340036.1"/>
    </source>
</evidence>
<organism evidence="1 2">
    <name type="scientific">Pseudomonas caricapapayae</name>
    <dbReference type="NCBI Taxonomy" id="46678"/>
    <lineage>
        <taxon>Bacteria</taxon>
        <taxon>Pseudomonadati</taxon>
        <taxon>Pseudomonadota</taxon>
        <taxon>Gammaproteobacteria</taxon>
        <taxon>Pseudomonadales</taxon>
        <taxon>Pseudomonadaceae</taxon>
        <taxon>Pseudomonas</taxon>
    </lineage>
</organism>
<keyword evidence="2" id="KW-1185">Reference proteome</keyword>
<dbReference type="EMBL" id="JBIUGF010000061">
    <property type="protein sequence ID" value="MFJ1340036.1"/>
    <property type="molecule type" value="Genomic_DNA"/>
</dbReference>
<reference evidence="1" key="1">
    <citation type="submission" date="2024-10" db="EMBL/GenBank/DDBJ databases">
        <title>Aeromonas and Pseudomonas from the Cagarras Archipelago, Rio de Janeiro, Brazil.</title>
        <authorList>
            <person name="Canellas A.L.B."/>
            <person name="Laport M.S."/>
        </authorList>
    </citation>
    <scope>NUCLEOTIDE SEQUENCE</scope>
    <source>
        <strain evidence="1">ACP-7</strain>
    </source>
</reference>
<protein>
    <submittedName>
        <fullName evidence="1">FecR domain-containing protein</fullName>
    </submittedName>
</protein>
<proteinExistence type="predicted"/>
<accession>A0ACC7LZR9</accession>
<sequence>MTDTHRPDAIDPDVLDEAAEWLMCLAASDVTDAQKAAWIVWRNSSPEREAAWRRAELLMSKLEGLPPTVSMSALDRPPDPSRRALVTRLAALLALGPAAWATWTVTEQQGWMADYSAPIGERRELTLADGTRVVLNTDSAIDVHFDATQRLIRLRRGEILVQTAPDTLVPSRPLRVGTGEGRMQALGTRFTVRERAGRTYLAVFEGAIKVEPVNAVGGEALVVRAGEKTDFDAQAASRVGPADNSITGWTQGMLLADRMRLDDFVAELARYRRGFVRCDPAVANLLISGAFPLNDTQRTLNMLVQTYPVALTTHMNGYWVLLSAR</sequence>
<name>A0ACC7LZR9_9PSED</name>
<gene>
    <name evidence="1" type="ORF">ACIKP7_18110</name>
</gene>
<dbReference type="Proteomes" id="UP001615411">
    <property type="component" value="Unassembled WGS sequence"/>
</dbReference>
<comment type="caution">
    <text evidence="1">The sequence shown here is derived from an EMBL/GenBank/DDBJ whole genome shotgun (WGS) entry which is preliminary data.</text>
</comment>
<evidence type="ECO:0000313" key="2">
    <source>
        <dbReference type="Proteomes" id="UP001615411"/>
    </source>
</evidence>